<dbReference type="PROSITE" id="PS00606">
    <property type="entry name" value="KS3_1"/>
    <property type="match status" value="1"/>
</dbReference>
<evidence type="ECO:0000256" key="3">
    <source>
        <dbReference type="ARBA" id="ARBA00022679"/>
    </source>
</evidence>
<dbReference type="RefSeq" id="WP_416206949.1">
    <property type="nucleotide sequence ID" value="NZ_JBBKTX010000022.1"/>
</dbReference>
<evidence type="ECO:0000256" key="2">
    <source>
        <dbReference type="ARBA" id="ARBA00008467"/>
    </source>
</evidence>
<evidence type="ECO:0000313" key="6">
    <source>
        <dbReference type="EMBL" id="MFK4753977.1"/>
    </source>
</evidence>
<dbReference type="InterPro" id="IPR018201">
    <property type="entry name" value="Ketoacyl_synth_AS"/>
</dbReference>
<reference evidence="6 7" key="1">
    <citation type="submission" date="2024-03" db="EMBL/GenBank/DDBJ databases">
        <title>High-quality draft genome sequence of Oceanobacter sp. wDCs-4.</title>
        <authorList>
            <person name="Dong C."/>
        </authorList>
    </citation>
    <scope>NUCLEOTIDE SEQUENCE [LARGE SCALE GENOMIC DNA]</scope>
    <source>
        <strain evidence="7">wDCs-4</strain>
    </source>
</reference>
<dbReference type="PANTHER" id="PTHR11712">
    <property type="entry name" value="POLYKETIDE SYNTHASE-RELATED"/>
    <property type="match status" value="1"/>
</dbReference>
<dbReference type="SMART" id="SM00825">
    <property type="entry name" value="PKS_KS"/>
    <property type="match status" value="1"/>
</dbReference>
<comment type="similarity">
    <text evidence="2 4">Belongs to the thiolase-like superfamily. Beta-ketoacyl-ACP synthases family.</text>
</comment>
<gene>
    <name evidence="6" type="ORF">WG929_16310</name>
</gene>
<keyword evidence="3 4" id="KW-0808">Transferase</keyword>
<proteinExistence type="inferred from homology"/>
<dbReference type="InterPro" id="IPR016039">
    <property type="entry name" value="Thiolase-like"/>
</dbReference>
<dbReference type="InterPro" id="IPR020841">
    <property type="entry name" value="PKS_Beta-ketoAc_synthase_dom"/>
</dbReference>
<dbReference type="GO" id="GO:0004315">
    <property type="term" value="F:3-oxoacyl-[acyl-carrier-protein] synthase activity"/>
    <property type="evidence" value="ECO:0007669"/>
    <property type="project" value="UniProtKB-EC"/>
</dbReference>
<dbReference type="SUPFAM" id="SSF53901">
    <property type="entry name" value="Thiolase-like"/>
    <property type="match status" value="2"/>
</dbReference>
<dbReference type="InterPro" id="IPR014031">
    <property type="entry name" value="Ketoacyl_synth_C"/>
</dbReference>
<dbReference type="NCBIfam" id="NF006618">
    <property type="entry name" value="PRK09185.1"/>
    <property type="match status" value="1"/>
</dbReference>
<keyword evidence="7" id="KW-1185">Reference proteome</keyword>
<evidence type="ECO:0000313" key="7">
    <source>
        <dbReference type="Proteomes" id="UP001620597"/>
    </source>
</evidence>
<feature type="domain" description="Ketosynthase family 3 (KS3)" evidence="5">
    <location>
        <begin position="1"/>
        <end position="391"/>
    </location>
</feature>
<dbReference type="Proteomes" id="UP001620597">
    <property type="component" value="Unassembled WGS sequence"/>
</dbReference>
<dbReference type="Pfam" id="PF02801">
    <property type="entry name" value="Ketoacyl-synt_C"/>
    <property type="match status" value="1"/>
</dbReference>
<comment type="pathway">
    <text evidence="1">Lipid metabolism; fatty acid biosynthesis.</text>
</comment>
<name>A0ABW8NLZ0_9GAMM</name>
<evidence type="ECO:0000259" key="5">
    <source>
        <dbReference type="PROSITE" id="PS52004"/>
    </source>
</evidence>
<comment type="caution">
    <text evidence="6">The sequence shown here is derived from an EMBL/GenBank/DDBJ whole genome shotgun (WGS) entry which is preliminary data.</text>
</comment>
<organism evidence="6 7">
    <name type="scientific">Oceanobacter antarcticus</name>
    <dbReference type="NCBI Taxonomy" id="3133425"/>
    <lineage>
        <taxon>Bacteria</taxon>
        <taxon>Pseudomonadati</taxon>
        <taxon>Pseudomonadota</taxon>
        <taxon>Gammaproteobacteria</taxon>
        <taxon>Oceanospirillales</taxon>
        <taxon>Oceanospirillaceae</taxon>
        <taxon>Oceanobacter</taxon>
    </lineage>
</organism>
<keyword evidence="6" id="KW-0012">Acyltransferase</keyword>
<sequence>MQDIPVYLNHLGIVCSLGRGAEQVWQTLQQPDAEPLTLADEWMSTPVYLGQVKAELPPLTQFAAARQSRNNQLLMSAWQQLQVAFAAMRQGIAAERIGIVLGSSTSGIAEAFSTVQGWVDHQQPATATRYAIQEMSAPALSLADWSGAKGPTYVVSTACSSGAKALASARRLIQQDVCDLVIAGGVDSLAAMTLNGFGALESLATAVCAPFSAHRDGINIGEGAALFIMSKEPAAVALAGVGESSDAHHISAPHPQGAGAIAAMSQALQQRQLNPEQVSYINLHGTATEQNDRMESQAVFRLFGDRVAASSTKALTGHTLGAAGAIEAAFCWLTMQQDGRLPPHRWDGVPDPALAPLRLVTAGLKLDHPPVFTLSNSFAFGGNNISLLFERIYGD</sequence>
<dbReference type="CDD" id="cd00834">
    <property type="entry name" value="KAS_I_II"/>
    <property type="match status" value="1"/>
</dbReference>
<dbReference type="Pfam" id="PF00109">
    <property type="entry name" value="ketoacyl-synt"/>
    <property type="match status" value="1"/>
</dbReference>
<dbReference type="InterPro" id="IPR014030">
    <property type="entry name" value="Ketoacyl_synth_N"/>
</dbReference>
<dbReference type="EC" id="2.3.1.179" evidence="6"/>
<evidence type="ECO:0000256" key="4">
    <source>
        <dbReference type="RuleBase" id="RU003694"/>
    </source>
</evidence>
<dbReference type="InterPro" id="IPR000794">
    <property type="entry name" value="Beta-ketoacyl_synthase"/>
</dbReference>
<dbReference type="Gene3D" id="3.40.47.10">
    <property type="match status" value="2"/>
</dbReference>
<dbReference type="EMBL" id="JBBKTX010000022">
    <property type="protein sequence ID" value="MFK4753977.1"/>
    <property type="molecule type" value="Genomic_DNA"/>
</dbReference>
<evidence type="ECO:0000256" key="1">
    <source>
        <dbReference type="ARBA" id="ARBA00005194"/>
    </source>
</evidence>
<protein>
    <submittedName>
        <fullName evidence="6">Beta-ketoacyl-ACP synthase</fullName>
        <ecNumber evidence="6">2.3.1.179</ecNumber>
    </submittedName>
</protein>
<accession>A0ABW8NLZ0</accession>
<dbReference type="PANTHER" id="PTHR11712:SF320">
    <property type="entry name" value="BETA-KETOACYL SYNTHASE"/>
    <property type="match status" value="1"/>
</dbReference>
<dbReference type="PROSITE" id="PS52004">
    <property type="entry name" value="KS3_2"/>
    <property type="match status" value="1"/>
</dbReference>